<feature type="transmembrane region" description="Helical" evidence="1">
    <location>
        <begin position="90"/>
        <end position="113"/>
    </location>
</feature>
<keyword evidence="1" id="KW-0472">Membrane</keyword>
<feature type="transmembrane region" description="Helical" evidence="1">
    <location>
        <begin position="125"/>
        <end position="146"/>
    </location>
</feature>
<keyword evidence="4" id="KW-1185">Reference proteome</keyword>
<feature type="transmembrane region" description="Helical" evidence="1">
    <location>
        <begin position="20"/>
        <end position="37"/>
    </location>
</feature>
<feature type="transmembrane region" description="Helical" evidence="1">
    <location>
        <begin position="212"/>
        <end position="230"/>
    </location>
</feature>
<gene>
    <name evidence="3" type="ORF">FA15DRAFT_754657</name>
</gene>
<sequence length="289" mass="32154">MSRSLDAASDILRLMEHARAGNYVAASFFTLLVADYLQTFPQEVELVWFSKTSLVRAVYFMARYIGLILMTLNLVYLFDPGIVGDGCNKMYVVLMVVGTINSISSEVLLYLQVWAISGNTVIAKCFLSFQFLAILTVAGVSNHFILSGLQPIDPVSSTPKCNPTVSLHWGSVIFTTLCVSQITLITITLLLAYRKYSGWKSTLFLVFFRNGLIYWCLISVVYIAITVSALRNLTGLYFLLAVPSSVFQSALSTRSLLALRSSDHIASQDLSQLETMRFNSNVGTRDTQW</sequence>
<dbReference type="Pfam" id="PF20151">
    <property type="entry name" value="DUF6533"/>
    <property type="match status" value="1"/>
</dbReference>
<proteinExistence type="predicted"/>
<dbReference type="AlphaFoldDB" id="A0A5C3L2J9"/>
<evidence type="ECO:0000313" key="3">
    <source>
        <dbReference type="EMBL" id="TFK26970.1"/>
    </source>
</evidence>
<dbReference type="Proteomes" id="UP000307440">
    <property type="component" value="Unassembled WGS sequence"/>
</dbReference>
<protein>
    <recommendedName>
        <fullName evidence="2">DUF6533 domain-containing protein</fullName>
    </recommendedName>
</protein>
<dbReference type="STRING" id="230819.A0A5C3L2J9"/>
<keyword evidence="1" id="KW-0812">Transmembrane</keyword>
<reference evidence="3 4" key="1">
    <citation type="journal article" date="2019" name="Nat. Ecol. Evol.">
        <title>Megaphylogeny resolves global patterns of mushroom evolution.</title>
        <authorList>
            <person name="Varga T."/>
            <person name="Krizsan K."/>
            <person name="Foldi C."/>
            <person name="Dima B."/>
            <person name="Sanchez-Garcia M."/>
            <person name="Sanchez-Ramirez S."/>
            <person name="Szollosi G.J."/>
            <person name="Szarkandi J.G."/>
            <person name="Papp V."/>
            <person name="Albert L."/>
            <person name="Andreopoulos W."/>
            <person name="Angelini C."/>
            <person name="Antonin V."/>
            <person name="Barry K.W."/>
            <person name="Bougher N.L."/>
            <person name="Buchanan P."/>
            <person name="Buyck B."/>
            <person name="Bense V."/>
            <person name="Catcheside P."/>
            <person name="Chovatia M."/>
            <person name="Cooper J."/>
            <person name="Damon W."/>
            <person name="Desjardin D."/>
            <person name="Finy P."/>
            <person name="Geml J."/>
            <person name="Haridas S."/>
            <person name="Hughes K."/>
            <person name="Justo A."/>
            <person name="Karasinski D."/>
            <person name="Kautmanova I."/>
            <person name="Kiss B."/>
            <person name="Kocsube S."/>
            <person name="Kotiranta H."/>
            <person name="LaButti K.M."/>
            <person name="Lechner B.E."/>
            <person name="Liimatainen K."/>
            <person name="Lipzen A."/>
            <person name="Lukacs Z."/>
            <person name="Mihaltcheva S."/>
            <person name="Morgado L.N."/>
            <person name="Niskanen T."/>
            <person name="Noordeloos M.E."/>
            <person name="Ohm R.A."/>
            <person name="Ortiz-Santana B."/>
            <person name="Ovrebo C."/>
            <person name="Racz N."/>
            <person name="Riley R."/>
            <person name="Savchenko A."/>
            <person name="Shiryaev A."/>
            <person name="Soop K."/>
            <person name="Spirin V."/>
            <person name="Szebenyi C."/>
            <person name="Tomsovsky M."/>
            <person name="Tulloss R.E."/>
            <person name="Uehling J."/>
            <person name="Grigoriev I.V."/>
            <person name="Vagvolgyi C."/>
            <person name="Papp T."/>
            <person name="Martin F.M."/>
            <person name="Miettinen O."/>
            <person name="Hibbett D.S."/>
            <person name="Nagy L.G."/>
        </authorList>
    </citation>
    <scope>NUCLEOTIDE SEQUENCE [LARGE SCALE GENOMIC DNA]</scope>
    <source>
        <strain evidence="3 4">CBS 121175</strain>
    </source>
</reference>
<feature type="domain" description="DUF6533" evidence="2">
    <location>
        <begin position="23"/>
        <end position="68"/>
    </location>
</feature>
<organism evidence="3 4">
    <name type="scientific">Coprinopsis marcescibilis</name>
    <name type="common">Agaric fungus</name>
    <name type="synonym">Psathyrella marcescibilis</name>
    <dbReference type="NCBI Taxonomy" id="230819"/>
    <lineage>
        <taxon>Eukaryota</taxon>
        <taxon>Fungi</taxon>
        <taxon>Dikarya</taxon>
        <taxon>Basidiomycota</taxon>
        <taxon>Agaricomycotina</taxon>
        <taxon>Agaricomycetes</taxon>
        <taxon>Agaricomycetidae</taxon>
        <taxon>Agaricales</taxon>
        <taxon>Agaricineae</taxon>
        <taxon>Psathyrellaceae</taxon>
        <taxon>Coprinopsis</taxon>
    </lineage>
</organism>
<evidence type="ECO:0000259" key="2">
    <source>
        <dbReference type="Pfam" id="PF20151"/>
    </source>
</evidence>
<feature type="transmembrane region" description="Helical" evidence="1">
    <location>
        <begin position="166"/>
        <end position="191"/>
    </location>
</feature>
<evidence type="ECO:0000313" key="4">
    <source>
        <dbReference type="Proteomes" id="UP000307440"/>
    </source>
</evidence>
<dbReference type="OrthoDB" id="3350812at2759"/>
<feature type="transmembrane region" description="Helical" evidence="1">
    <location>
        <begin position="58"/>
        <end position="78"/>
    </location>
</feature>
<accession>A0A5C3L2J9</accession>
<dbReference type="EMBL" id="ML210169">
    <property type="protein sequence ID" value="TFK26970.1"/>
    <property type="molecule type" value="Genomic_DNA"/>
</dbReference>
<name>A0A5C3L2J9_COPMA</name>
<keyword evidence="1" id="KW-1133">Transmembrane helix</keyword>
<dbReference type="InterPro" id="IPR045340">
    <property type="entry name" value="DUF6533"/>
</dbReference>
<evidence type="ECO:0000256" key="1">
    <source>
        <dbReference type="SAM" id="Phobius"/>
    </source>
</evidence>